<dbReference type="AlphaFoldDB" id="A0A0G1BCJ7"/>
<reference evidence="2 3" key="1">
    <citation type="journal article" date="2015" name="Nature">
        <title>rRNA introns, odd ribosomes, and small enigmatic genomes across a large radiation of phyla.</title>
        <authorList>
            <person name="Brown C.T."/>
            <person name="Hug L.A."/>
            <person name="Thomas B.C."/>
            <person name="Sharon I."/>
            <person name="Castelle C.J."/>
            <person name="Singh A."/>
            <person name="Wilkins M.J."/>
            <person name="Williams K.H."/>
            <person name="Banfield J.F."/>
        </authorList>
    </citation>
    <scope>NUCLEOTIDE SEQUENCE [LARGE SCALE GENOMIC DNA]</scope>
</reference>
<dbReference type="Gene3D" id="1.10.287.1080">
    <property type="entry name" value="MazG-like"/>
    <property type="match status" value="1"/>
</dbReference>
<dbReference type="EMBL" id="LCEK01000037">
    <property type="protein sequence ID" value="KKS71027.1"/>
    <property type="molecule type" value="Genomic_DNA"/>
</dbReference>
<evidence type="ECO:0000259" key="1">
    <source>
        <dbReference type="Pfam" id="PF03819"/>
    </source>
</evidence>
<accession>A0A0G1BCJ7</accession>
<proteinExistence type="predicted"/>
<sequence>MQFSELQEIMINNAMNYGKRHNIDIDEDFAVLKLYEEVGEFTQALLIHKKKSRPSKFVSAEESKKELGKELADVVGMAILNAHLLGIDLEDAIDKKWINKEK</sequence>
<evidence type="ECO:0000313" key="2">
    <source>
        <dbReference type="EMBL" id="KKS71027.1"/>
    </source>
</evidence>
<dbReference type="InterPro" id="IPR004518">
    <property type="entry name" value="MazG-like_dom"/>
</dbReference>
<feature type="domain" description="NTP pyrophosphohydrolase MazG-like" evidence="1">
    <location>
        <begin position="32"/>
        <end position="95"/>
    </location>
</feature>
<name>A0A0G1BCJ7_9BACT</name>
<dbReference type="Proteomes" id="UP000033867">
    <property type="component" value="Unassembled WGS sequence"/>
</dbReference>
<gene>
    <name evidence="2" type="ORF">UV42_C0037G0002</name>
</gene>
<protein>
    <recommendedName>
        <fullName evidence="1">NTP pyrophosphohydrolase MazG-like domain-containing protein</fullName>
    </recommendedName>
</protein>
<evidence type="ECO:0000313" key="3">
    <source>
        <dbReference type="Proteomes" id="UP000033867"/>
    </source>
</evidence>
<organism evidence="2 3">
    <name type="scientific">Candidatus Magasanikbacteria bacterium GW2011_GWE2_42_7</name>
    <dbReference type="NCBI Taxonomy" id="1619052"/>
    <lineage>
        <taxon>Bacteria</taxon>
        <taxon>Candidatus Magasanikiibacteriota</taxon>
    </lineage>
</organism>
<dbReference type="SUPFAM" id="SSF101386">
    <property type="entry name" value="all-alpha NTP pyrophosphatases"/>
    <property type="match status" value="1"/>
</dbReference>
<comment type="caution">
    <text evidence="2">The sequence shown here is derived from an EMBL/GenBank/DDBJ whole genome shotgun (WGS) entry which is preliminary data.</text>
</comment>
<dbReference type="Pfam" id="PF03819">
    <property type="entry name" value="MazG"/>
    <property type="match status" value="1"/>
</dbReference>